<accession>A0A8H3A0J3</accession>
<comment type="caution">
    <text evidence="6">The sequence shown here is derived from an EMBL/GenBank/DDBJ whole genome shotgun (WGS) entry which is preliminary data.</text>
</comment>
<evidence type="ECO:0000256" key="5">
    <source>
        <dbReference type="ARBA" id="ARBA00035269"/>
    </source>
</evidence>
<comment type="similarity">
    <text evidence="1">Belongs to the bacterial ribosomal protein bL28 family.</text>
</comment>
<evidence type="ECO:0000256" key="3">
    <source>
        <dbReference type="ARBA" id="ARBA00023274"/>
    </source>
</evidence>
<dbReference type="Gene3D" id="2.30.170.40">
    <property type="entry name" value="Ribosomal protein L28/L24"/>
    <property type="match status" value="1"/>
</dbReference>
<dbReference type="AlphaFoldDB" id="A0A8H3A0J3"/>
<dbReference type="SUPFAM" id="SSF143800">
    <property type="entry name" value="L28p-like"/>
    <property type="match status" value="1"/>
</dbReference>
<organism evidence="6 7">
    <name type="scientific">Rhizoctonia solani</name>
    <dbReference type="NCBI Taxonomy" id="456999"/>
    <lineage>
        <taxon>Eukaryota</taxon>
        <taxon>Fungi</taxon>
        <taxon>Dikarya</taxon>
        <taxon>Basidiomycota</taxon>
        <taxon>Agaricomycotina</taxon>
        <taxon>Agaricomycetes</taxon>
        <taxon>Cantharellales</taxon>
        <taxon>Ceratobasidiaceae</taxon>
        <taxon>Rhizoctonia</taxon>
    </lineage>
</organism>
<name>A0A8H3A0J3_9AGAM</name>
<dbReference type="InterPro" id="IPR026569">
    <property type="entry name" value="Ribosomal_bL28"/>
</dbReference>
<dbReference type="NCBIfam" id="TIGR00009">
    <property type="entry name" value="L28"/>
    <property type="match status" value="1"/>
</dbReference>
<evidence type="ECO:0000256" key="4">
    <source>
        <dbReference type="ARBA" id="ARBA00035265"/>
    </source>
</evidence>
<sequence>MYVTLPTAGGTIDLPTGTPRPFKAYHWMAARTSPGQRTKVENKKGARHARWGPILIWKIGSHAIRNGWPNQGRHRKRRAGGITGPDLVSSPTHAMFPTLPTWTRSAGIPFKRASQGLFEGLTKQYGNNVPHSMKKTRRTWTPNVQTKRLFSETLGHHVTLQVTTRALRTIDKHGGLDGYLIGVNCLRLGQEGMRLRMLVKEKKGIAPVVDV</sequence>
<dbReference type="GO" id="GO:0005762">
    <property type="term" value="C:mitochondrial large ribosomal subunit"/>
    <property type="evidence" value="ECO:0007669"/>
    <property type="project" value="TreeGrafter"/>
</dbReference>
<evidence type="ECO:0000256" key="2">
    <source>
        <dbReference type="ARBA" id="ARBA00022980"/>
    </source>
</evidence>
<dbReference type="InterPro" id="IPR001383">
    <property type="entry name" value="Ribosomal_bL28_bact-type"/>
</dbReference>
<evidence type="ECO:0000256" key="1">
    <source>
        <dbReference type="ARBA" id="ARBA00008760"/>
    </source>
</evidence>
<keyword evidence="2" id="KW-0689">Ribosomal protein</keyword>
<keyword evidence="3" id="KW-0687">Ribonucleoprotein</keyword>
<dbReference type="Pfam" id="PF00830">
    <property type="entry name" value="Ribosomal_L28"/>
    <property type="match status" value="1"/>
</dbReference>
<evidence type="ECO:0000313" key="6">
    <source>
        <dbReference type="EMBL" id="CAE6386303.1"/>
    </source>
</evidence>
<dbReference type="PANTHER" id="PTHR13528">
    <property type="entry name" value="39S RIBOSOMAL PROTEIN L28, MITOCHONDRIAL"/>
    <property type="match status" value="1"/>
</dbReference>
<protein>
    <recommendedName>
        <fullName evidence="4">Large ribosomal subunit protein bL28c</fullName>
    </recommendedName>
    <alternativeName>
        <fullName evidence="5">Large ribosomal subunit protein bL28m</fullName>
    </alternativeName>
</protein>
<dbReference type="InterPro" id="IPR034704">
    <property type="entry name" value="Ribosomal_bL28/bL31-like_sf"/>
</dbReference>
<reference evidence="6" key="1">
    <citation type="submission" date="2021-01" db="EMBL/GenBank/DDBJ databases">
        <authorList>
            <person name="Kaushik A."/>
        </authorList>
    </citation>
    <scope>NUCLEOTIDE SEQUENCE</scope>
    <source>
        <strain evidence="6">AG3-1AP</strain>
    </source>
</reference>
<dbReference type="GO" id="GO:0003735">
    <property type="term" value="F:structural constituent of ribosome"/>
    <property type="evidence" value="ECO:0007669"/>
    <property type="project" value="InterPro"/>
</dbReference>
<gene>
    <name evidence="6" type="ORF">RDB_LOCUS5821</name>
</gene>
<proteinExistence type="inferred from homology"/>
<dbReference type="InterPro" id="IPR037147">
    <property type="entry name" value="Ribosomal_bL28_sf"/>
</dbReference>
<dbReference type="GO" id="GO:0006412">
    <property type="term" value="P:translation"/>
    <property type="evidence" value="ECO:0007669"/>
    <property type="project" value="InterPro"/>
</dbReference>
<dbReference type="FunFam" id="2.30.170.40:FF:000003">
    <property type="entry name" value="54S ribosomal protein L24"/>
    <property type="match status" value="1"/>
</dbReference>
<dbReference type="EMBL" id="CAJMWV010000291">
    <property type="protein sequence ID" value="CAE6386303.1"/>
    <property type="molecule type" value="Genomic_DNA"/>
</dbReference>
<dbReference type="PANTHER" id="PTHR13528:SF2">
    <property type="entry name" value="LARGE RIBOSOMAL SUBUNIT PROTEIN BL28M"/>
    <property type="match status" value="1"/>
</dbReference>
<dbReference type="HAMAP" id="MF_00373">
    <property type="entry name" value="Ribosomal_bL28"/>
    <property type="match status" value="1"/>
</dbReference>
<dbReference type="Proteomes" id="UP000663831">
    <property type="component" value="Unassembled WGS sequence"/>
</dbReference>
<evidence type="ECO:0000313" key="7">
    <source>
        <dbReference type="Proteomes" id="UP000663831"/>
    </source>
</evidence>